<keyword evidence="1" id="KW-0863">Zinc-finger</keyword>
<dbReference type="AlphaFoldDB" id="A0AAV5K9M8"/>
<feature type="domain" description="C2H2-type" evidence="3">
    <location>
        <begin position="32"/>
        <end position="55"/>
    </location>
</feature>
<dbReference type="GO" id="GO:0008270">
    <property type="term" value="F:zinc ion binding"/>
    <property type="evidence" value="ECO:0007669"/>
    <property type="project" value="UniProtKB-KW"/>
</dbReference>
<evidence type="ECO:0000256" key="2">
    <source>
        <dbReference type="SAM" id="MobiDB-lite"/>
    </source>
</evidence>
<name>A0AAV5K9M8_9ROSI</name>
<organism evidence="4 5">
    <name type="scientific">Rubroshorea leprosula</name>
    <dbReference type="NCBI Taxonomy" id="152421"/>
    <lineage>
        <taxon>Eukaryota</taxon>
        <taxon>Viridiplantae</taxon>
        <taxon>Streptophyta</taxon>
        <taxon>Embryophyta</taxon>
        <taxon>Tracheophyta</taxon>
        <taxon>Spermatophyta</taxon>
        <taxon>Magnoliopsida</taxon>
        <taxon>eudicotyledons</taxon>
        <taxon>Gunneridae</taxon>
        <taxon>Pentapetalae</taxon>
        <taxon>rosids</taxon>
        <taxon>malvids</taxon>
        <taxon>Malvales</taxon>
        <taxon>Dipterocarpaceae</taxon>
        <taxon>Rubroshorea</taxon>
    </lineage>
</organism>
<gene>
    <name evidence="4" type="ORF">SLEP1_g30663</name>
</gene>
<accession>A0AAV5K9M8</accession>
<dbReference type="PROSITE" id="PS00028">
    <property type="entry name" value="ZINC_FINGER_C2H2_1"/>
    <property type="match status" value="1"/>
</dbReference>
<evidence type="ECO:0000256" key="1">
    <source>
        <dbReference type="PROSITE-ProRule" id="PRU00042"/>
    </source>
</evidence>
<evidence type="ECO:0000313" key="4">
    <source>
        <dbReference type="EMBL" id="GKV20561.1"/>
    </source>
</evidence>
<evidence type="ECO:0000313" key="5">
    <source>
        <dbReference type="Proteomes" id="UP001054252"/>
    </source>
</evidence>
<comment type="caution">
    <text evidence="4">The sequence shown here is derived from an EMBL/GenBank/DDBJ whole genome shotgun (WGS) entry which is preliminary data.</text>
</comment>
<keyword evidence="1" id="KW-0862">Zinc</keyword>
<dbReference type="EMBL" id="BPVZ01000055">
    <property type="protein sequence ID" value="GKV20561.1"/>
    <property type="molecule type" value="Genomic_DNA"/>
</dbReference>
<feature type="region of interest" description="Disordered" evidence="2">
    <location>
        <begin position="1"/>
        <end position="25"/>
    </location>
</feature>
<sequence>MRIATSEAARRTTTSTAATLARRNDKYREARRVCQTCGRKYENQANLNIHTQGHH</sequence>
<keyword evidence="5" id="KW-1185">Reference proteome</keyword>
<dbReference type="InterPro" id="IPR013087">
    <property type="entry name" value="Znf_C2H2_type"/>
</dbReference>
<dbReference type="Proteomes" id="UP001054252">
    <property type="component" value="Unassembled WGS sequence"/>
</dbReference>
<proteinExistence type="predicted"/>
<protein>
    <recommendedName>
        <fullName evidence="3">C2H2-type domain-containing protein</fullName>
    </recommendedName>
</protein>
<evidence type="ECO:0000259" key="3">
    <source>
        <dbReference type="PROSITE" id="PS50157"/>
    </source>
</evidence>
<dbReference type="PROSITE" id="PS50157">
    <property type="entry name" value="ZINC_FINGER_C2H2_2"/>
    <property type="match status" value="1"/>
</dbReference>
<keyword evidence="1" id="KW-0479">Metal-binding</keyword>
<feature type="compositionally biased region" description="Low complexity" evidence="2">
    <location>
        <begin position="1"/>
        <end position="21"/>
    </location>
</feature>
<reference evidence="4 5" key="1">
    <citation type="journal article" date="2021" name="Commun. Biol.">
        <title>The genome of Shorea leprosula (Dipterocarpaceae) highlights the ecological relevance of drought in aseasonal tropical rainforests.</title>
        <authorList>
            <person name="Ng K.K.S."/>
            <person name="Kobayashi M.J."/>
            <person name="Fawcett J.A."/>
            <person name="Hatakeyama M."/>
            <person name="Paape T."/>
            <person name="Ng C.H."/>
            <person name="Ang C.C."/>
            <person name="Tnah L.H."/>
            <person name="Lee C.T."/>
            <person name="Nishiyama T."/>
            <person name="Sese J."/>
            <person name="O'Brien M.J."/>
            <person name="Copetti D."/>
            <person name="Mohd Noor M.I."/>
            <person name="Ong R.C."/>
            <person name="Putra M."/>
            <person name="Sireger I.Z."/>
            <person name="Indrioko S."/>
            <person name="Kosugi Y."/>
            <person name="Izuno A."/>
            <person name="Isagi Y."/>
            <person name="Lee S.L."/>
            <person name="Shimizu K.K."/>
        </authorList>
    </citation>
    <scope>NUCLEOTIDE SEQUENCE [LARGE SCALE GENOMIC DNA]</scope>
    <source>
        <strain evidence="4">214</strain>
    </source>
</reference>